<accession>A0A0F9ISJ4</accession>
<comment type="caution">
    <text evidence="1">The sequence shown here is derived from an EMBL/GenBank/DDBJ whole genome shotgun (WGS) entry which is preliminary data.</text>
</comment>
<evidence type="ECO:0000313" key="1">
    <source>
        <dbReference type="EMBL" id="KKL96705.1"/>
    </source>
</evidence>
<proteinExistence type="predicted"/>
<sequence>MAKTSASHVWFEPIKEIGNGYIKCIAQCIDLGAGGLKQGNGMAPSTTAGNLTKFVTADPDWNSGITVAEDIADDDRYCLIKKIGAEILHNQKLVGAYQIGAAVYKTGAGLWSHVDHGVPASLLTEIGIVVGPADRVTSEVLKGINDALSTSEPVNICL</sequence>
<reference evidence="1" key="1">
    <citation type="journal article" date="2015" name="Nature">
        <title>Complex archaea that bridge the gap between prokaryotes and eukaryotes.</title>
        <authorList>
            <person name="Spang A."/>
            <person name="Saw J.H."/>
            <person name="Jorgensen S.L."/>
            <person name="Zaremba-Niedzwiedzka K."/>
            <person name="Martijn J."/>
            <person name="Lind A.E."/>
            <person name="van Eijk R."/>
            <person name="Schleper C."/>
            <person name="Guy L."/>
            <person name="Ettema T.J."/>
        </authorList>
    </citation>
    <scope>NUCLEOTIDE SEQUENCE</scope>
</reference>
<organism evidence="1">
    <name type="scientific">marine sediment metagenome</name>
    <dbReference type="NCBI Taxonomy" id="412755"/>
    <lineage>
        <taxon>unclassified sequences</taxon>
        <taxon>metagenomes</taxon>
        <taxon>ecological metagenomes</taxon>
    </lineage>
</organism>
<dbReference type="AlphaFoldDB" id="A0A0F9ISJ4"/>
<gene>
    <name evidence="1" type="ORF">LCGC14_1841780</name>
</gene>
<name>A0A0F9ISJ4_9ZZZZ</name>
<protein>
    <submittedName>
        <fullName evidence="1">Uncharacterized protein</fullName>
    </submittedName>
</protein>
<dbReference type="EMBL" id="LAZR01018361">
    <property type="protein sequence ID" value="KKL96705.1"/>
    <property type="molecule type" value="Genomic_DNA"/>
</dbReference>